<dbReference type="PROSITE" id="PS00723">
    <property type="entry name" value="POLYPRENYL_SYNTHASE_1"/>
    <property type="match status" value="1"/>
</dbReference>
<protein>
    <submittedName>
        <fullName evidence="7">Polyprenyl synthetase family protein</fullName>
    </submittedName>
</protein>
<keyword evidence="8" id="KW-1185">Reference proteome</keyword>
<dbReference type="RefSeq" id="WP_285345443.1">
    <property type="nucleotide sequence ID" value="NZ_JASITI010000046.1"/>
</dbReference>
<dbReference type="EMBL" id="JASITI010000046">
    <property type="protein sequence ID" value="MDK9499601.1"/>
    <property type="molecule type" value="Genomic_DNA"/>
</dbReference>
<keyword evidence="3 6" id="KW-0808">Transferase</keyword>
<comment type="caution">
    <text evidence="7">The sequence shown here is derived from an EMBL/GenBank/DDBJ whole genome shotgun (WGS) entry which is preliminary data.</text>
</comment>
<dbReference type="PANTHER" id="PTHR12001:SF85">
    <property type="entry name" value="SHORT CHAIN ISOPRENYL DIPHOSPHATE SYNTHASE"/>
    <property type="match status" value="1"/>
</dbReference>
<dbReference type="Pfam" id="PF00348">
    <property type="entry name" value="polyprenyl_synt"/>
    <property type="match status" value="1"/>
</dbReference>
<evidence type="ECO:0000256" key="2">
    <source>
        <dbReference type="ARBA" id="ARBA00006706"/>
    </source>
</evidence>
<keyword evidence="4" id="KW-0479">Metal-binding</keyword>
<dbReference type="CDD" id="cd00685">
    <property type="entry name" value="Trans_IPPS_HT"/>
    <property type="match status" value="1"/>
</dbReference>
<reference evidence="7 8" key="1">
    <citation type="submission" date="2023-05" db="EMBL/GenBank/DDBJ databases">
        <title>Sequencing and Assembly of Streptomyces sp. NP73.</title>
        <authorList>
            <person name="Konwar A.N."/>
            <person name="Saikia K."/>
            <person name="Thakur D."/>
        </authorList>
    </citation>
    <scope>NUCLEOTIDE SEQUENCE [LARGE SCALE GENOMIC DNA]</scope>
    <source>
        <strain evidence="7 8">NP73</strain>
    </source>
</reference>
<proteinExistence type="inferred from homology"/>
<dbReference type="InterPro" id="IPR000092">
    <property type="entry name" value="Polyprenyl_synt"/>
</dbReference>
<evidence type="ECO:0000256" key="3">
    <source>
        <dbReference type="ARBA" id="ARBA00022679"/>
    </source>
</evidence>
<evidence type="ECO:0000256" key="5">
    <source>
        <dbReference type="ARBA" id="ARBA00022842"/>
    </source>
</evidence>
<dbReference type="InterPro" id="IPR008949">
    <property type="entry name" value="Isoprenoid_synthase_dom_sf"/>
</dbReference>
<dbReference type="SFLD" id="SFLDS00005">
    <property type="entry name" value="Isoprenoid_Synthase_Type_I"/>
    <property type="match status" value="1"/>
</dbReference>
<evidence type="ECO:0000256" key="6">
    <source>
        <dbReference type="RuleBase" id="RU004466"/>
    </source>
</evidence>
<evidence type="ECO:0000256" key="4">
    <source>
        <dbReference type="ARBA" id="ARBA00022723"/>
    </source>
</evidence>
<evidence type="ECO:0000256" key="1">
    <source>
        <dbReference type="ARBA" id="ARBA00001946"/>
    </source>
</evidence>
<dbReference type="Proteomes" id="UP001223390">
    <property type="component" value="Unassembled WGS sequence"/>
</dbReference>
<keyword evidence="5" id="KW-0460">Magnesium</keyword>
<evidence type="ECO:0000313" key="8">
    <source>
        <dbReference type="Proteomes" id="UP001223390"/>
    </source>
</evidence>
<evidence type="ECO:0000313" key="7">
    <source>
        <dbReference type="EMBL" id="MDK9499601.1"/>
    </source>
</evidence>
<comment type="similarity">
    <text evidence="2 6">Belongs to the FPP/GGPP synthase family.</text>
</comment>
<accession>A0ABT7H134</accession>
<dbReference type="Gene3D" id="1.10.600.10">
    <property type="entry name" value="Farnesyl Diphosphate Synthase"/>
    <property type="match status" value="1"/>
</dbReference>
<comment type="cofactor">
    <cofactor evidence="1">
        <name>Mg(2+)</name>
        <dbReference type="ChEBI" id="CHEBI:18420"/>
    </cofactor>
</comment>
<dbReference type="InterPro" id="IPR033749">
    <property type="entry name" value="Polyprenyl_synt_CS"/>
</dbReference>
<name>A0ABT7H134_9ACTN</name>
<organism evidence="7 8">
    <name type="scientific">Streptomyces katrae</name>
    <dbReference type="NCBI Taxonomy" id="68223"/>
    <lineage>
        <taxon>Bacteria</taxon>
        <taxon>Bacillati</taxon>
        <taxon>Actinomycetota</taxon>
        <taxon>Actinomycetes</taxon>
        <taxon>Kitasatosporales</taxon>
        <taxon>Streptomycetaceae</taxon>
        <taxon>Streptomyces</taxon>
    </lineage>
</organism>
<dbReference type="SUPFAM" id="SSF48576">
    <property type="entry name" value="Terpenoid synthases"/>
    <property type="match status" value="1"/>
</dbReference>
<gene>
    <name evidence="7" type="ORF">QEZ40_005027</name>
</gene>
<sequence>MDDVGAVEAVLLEFLREKTAAALAEGLPGEVPGLLGDFVGAGGKRVRPLLCLLGWRAARGPGGDPRAIRVAASLELFHAFALIHDDLMDHSDTRRGRPTLQHFLTVRHQVGRTHTAAARLGAAAALLAGDVALAWSAELLHTAGLTHAQLATALGRTDAMRTQVMYGQYLDLLSTGRPGPDTGIPWKVIRCKTAGYTFVHPLLLGAELTGAGSALTDALAEYGWAAGEAFQLGDDLLGVFGRPDETGKPNGDDLREGKHTLLAALAYERADAVQRAALDRHLGDAGLDEEGACRLREVLTATGAHDAVRRTVRERCRAAVQALEGAPLPEAVRRALTDLAAAQDSRTG</sequence>
<dbReference type="PANTHER" id="PTHR12001">
    <property type="entry name" value="GERANYLGERANYL PYROPHOSPHATE SYNTHASE"/>
    <property type="match status" value="1"/>
</dbReference>